<dbReference type="InterPro" id="IPR036097">
    <property type="entry name" value="HisK_dim/P_sf"/>
</dbReference>
<dbReference type="SUPFAM" id="SSF55874">
    <property type="entry name" value="ATPase domain of HSP90 chaperone/DNA topoisomerase II/histidine kinase"/>
    <property type="match status" value="1"/>
</dbReference>
<keyword evidence="4" id="KW-0808">Transferase</keyword>
<evidence type="ECO:0000256" key="7">
    <source>
        <dbReference type="SAM" id="MobiDB-lite"/>
    </source>
</evidence>
<comment type="caution">
    <text evidence="11">The sequence shown here is derived from an EMBL/GenBank/DDBJ whole genome shotgun (WGS) entry which is preliminary data.</text>
</comment>
<dbReference type="Pfam" id="PF00512">
    <property type="entry name" value="HisKA"/>
    <property type="match status" value="1"/>
</dbReference>
<dbReference type="InterPro" id="IPR036890">
    <property type="entry name" value="HATPase_C_sf"/>
</dbReference>
<dbReference type="Gene3D" id="1.10.287.130">
    <property type="match status" value="1"/>
</dbReference>
<feature type="transmembrane region" description="Helical" evidence="8">
    <location>
        <begin position="119"/>
        <end position="145"/>
    </location>
</feature>
<reference evidence="11 12" key="1">
    <citation type="submission" date="2024-02" db="EMBL/GenBank/DDBJ databases">
        <title>Herpetosiphon gulosus NBRC 112829.</title>
        <authorList>
            <person name="Ichikawa N."/>
            <person name="Katano-Makiyama Y."/>
            <person name="Hidaka K."/>
        </authorList>
    </citation>
    <scope>NUCLEOTIDE SEQUENCE [LARGE SCALE GENOMIC DNA]</scope>
    <source>
        <strain evidence="11 12">NBRC 112829</strain>
    </source>
</reference>
<dbReference type="PROSITE" id="PS50112">
    <property type="entry name" value="PAS"/>
    <property type="match status" value="1"/>
</dbReference>
<evidence type="ECO:0000313" key="11">
    <source>
        <dbReference type="EMBL" id="GAA5529097.1"/>
    </source>
</evidence>
<sequence>MSDQPAASDSAASTNLQTALNAEVAFGLRPTVIGLGFLYLLFSIAHALVLPDPIKLPMVIVALSSVLFFGFWWWRLQTWRPAPELTHPLATLFIVVGSFNSILHIWLSGEIHQSTNIAFILIGTGCLLLSWHWFIVASGAILLAWVGAIGSLPTSPLTMHFIFMVVSATIAAATIQGIRLRTVKGLIKLRLQESTYKQELQEALIQIKMSEERFRALAEATSEGVVLQDEGVVMDANERFGEMFGYHRDEILGHSLREFVEPQSLQRAMQKYKDGSPYEVTALRKDGSTFIALVLGTNLPYSNRVVRVAAVRDITEQRHFENLLLTAKDDAEAANRAKSTFLSTVSHELRTPLNAIVGYSEMIYEDLIDRSMPELAMDMTRIRSASDRLLSLIDGVLTITDLDAEVVRLEYETIDLALAIGSISDQLQAKAQDNKNTVQLLGSQNWGSIITDDHKLRMIIYHLLDNAIKFTHAGLISISVQRLQHAAGGWLEIAIRDTGIGIAHEQFERIFEPFVQADSSATRQYEGTGLGLAVSMRLARALGGTIELDSRLGVGSTFTLHMPEHPTKPNLPSPQMSHANV</sequence>
<dbReference type="InterPro" id="IPR035965">
    <property type="entry name" value="PAS-like_dom_sf"/>
</dbReference>
<organism evidence="11 12">
    <name type="scientific">Herpetosiphon gulosus</name>
    <dbReference type="NCBI Taxonomy" id="1973496"/>
    <lineage>
        <taxon>Bacteria</taxon>
        <taxon>Bacillati</taxon>
        <taxon>Chloroflexota</taxon>
        <taxon>Chloroflexia</taxon>
        <taxon>Herpetosiphonales</taxon>
        <taxon>Herpetosiphonaceae</taxon>
        <taxon>Herpetosiphon</taxon>
    </lineage>
</organism>
<feature type="transmembrane region" description="Helical" evidence="8">
    <location>
        <begin position="56"/>
        <end position="74"/>
    </location>
</feature>
<dbReference type="Gene3D" id="3.30.450.20">
    <property type="entry name" value="PAS domain"/>
    <property type="match status" value="1"/>
</dbReference>
<dbReference type="CDD" id="cd16922">
    <property type="entry name" value="HATPase_EvgS-ArcB-TorS-like"/>
    <property type="match status" value="1"/>
</dbReference>
<keyword evidence="8" id="KW-1133">Transmembrane helix</keyword>
<keyword evidence="8" id="KW-0472">Membrane</keyword>
<dbReference type="Gene3D" id="3.30.565.10">
    <property type="entry name" value="Histidine kinase-like ATPase, C-terminal domain"/>
    <property type="match status" value="1"/>
</dbReference>
<keyword evidence="12" id="KW-1185">Reference proteome</keyword>
<dbReference type="InterPro" id="IPR003661">
    <property type="entry name" value="HisK_dim/P_dom"/>
</dbReference>
<dbReference type="GO" id="GO:0016301">
    <property type="term" value="F:kinase activity"/>
    <property type="evidence" value="ECO:0007669"/>
    <property type="project" value="UniProtKB-KW"/>
</dbReference>
<dbReference type="InterPro" id="IPR000014">
    <property type="entry name" value="PAS"/>
</dbReference>
<dbReference type="SMART" id="SM00091">
    <property type="entry name" value="PAS"/>
    <property type="match status" value="1"/>
</dbReference>
<name>A0ABP9X0X9_9CHLR</name>
<evidence type="ECO:0000256" key="5">
    <source>
        <dbReference type="ARBA" id="ARBA00022777"/>
    </source>
</evidence>
<dbReference type="CDD" id="cd00082">
    <property type="entry name" value="HisKA"/>
    <property type="match status" value="1"/>
</dbReference>
<evidence type="ECO:0000256" key="1">
    <source>
        <dbReference type="ARBA" id="ARBA00000085"/>
    </source>
</evidence>
<dbReference type="InterPro" id="IPR004358">
    <property type="entry name" value="Sig_transdc_His_kin-like_C"/>
</dbReference>
<evidence type="ECO:0000259" key="10">
    <source>
        <dbReference type="PROSITE" id="PS50112"/>
    </source>
</evidence>
<feature type="domain" description="Histidine kinase" evidence="9">
    <location>
        <begin position="344"/>
        <end position="566"/>
    </location>
</feature>
<evidence type="ECO:0000256" key="8">
    <source>
        <dbReference type="SAM" id="Phobius"/>
    </source>
</evidence>
<dbReference type="PANTHER" id="PTHR43047:SF72">
    <property type="entry name" value="OSMOSENSING HISTIDINE PROTEIN KINASE SLN1"/>
    <property type="match status" value="1"/>
</dbReference>
<dbReference type="Pfam" id="PF02518">
    <property type="entry name" value="HATPase_c"/>
    <property type="match status" value="1"/>
</dbReference>
<protein>
    <recommendedName>
        <fullName evidence="2">histidine kinase</fullName>
        <ecNumber evidence="2">2.7.13.3</ecNumber>
    </recommendedName>
</protein>
<feature type="region of interest" description="Disordered" evidence="7">
    <location>
        <begin position="559"/>
        <end position="581"/>
    </location>
</feature>
<keyword evidence="6" id="KW-0902">Two-component regulatory system</keyword>
<dbReference type="PROSITE" id="PS50109">
    <property type="entry name" value="HIS_KIN"/>
    <property type="match status" value="1"/>
</dbReference>
<accession>A0ABP9X0X9</accession>
<keyword evidence="5 11" id="KW-0418">Kinase</keyword>
<gene>
    <name evidence="11" type="primary">rcsC_22</name>
    <name evidence="11" type="ORF">Hgul01_02901</name>
</gene>
<dbReference type="NCBIfam" id="TIGR00229">
    <property type="entry name" value="sensory_box"/>
    <property type="match status" value="1"/>
</dbReference>
<dbReference type="InterPro" id="IPR005467">
    <property type="entry name" value="His_kinase_dom"/>
</dbReference>
<dbReference type="RefSeq" id="WP_345722714.1">
    <property type="nucleotide sequence ID" value="NZ_BAABRU010000010.1"/>
</dbReference>
<evidence type="ECO:0000256" key="2">
    <source>
        <dbReference type="ARBA" id="ARBA00012438"/>
    </source>
</evidence>
<evidence type="ECO:0000256" key="3">
    <source>
        <dbReference type="ARBA" id="ARBA00022553"/>
    </source>
</evidence>
<proteinExistence type="predicted"/>
<dbReference type="SMART" id="SM00388">
    <property type="entry name" value="HisKA"/>
    <property type="match status" value="1"/>
</dbReference>
<dbReference type="SUPFAM" id="SSF47384">
    <property type="entry name" value="Homodimeric domain of signal transducing histidine kinase"/>
    <property type="match status" value="1"/>
</dbReference>
<dbReference type="PRINTS" id="PR00344">
    <property type="entry name" value="BCTRLSENSOR"/>
</dbReference>
<keyword evidence="8" id="KW-0812">Transmembrane</keyword>
<feature type="transmembrane region" description="Helical" evidence="8">
    <location>
        <begin position="31"/>
        <end position="49"/>
    </location>
</feature>
<evidence type="ECO:0000259" key="9">
    <source>
        <dbReference type="PROSITE" id="PS50109"/>
    </source>
</evidence>
<dbReference type="SMART" id="SM00387">
    <property type="entry name" value="HATPase_c"/>
    <property type="match status" value="1"/>
</dbReference>
<dbReference type="Pfam" id="PF13426">
    <property type="entry name" value="PAS_9"/>
    <property type="match status" value="1"/>
</dbReference>
<dbReference type="Proteomes" id="UP001428290">
    <property type="component" value="Unassembled WGS sequence"/>
</dbReference>
<dbReference type="EC" id="2.7.13.3" evidence="2"/>
<dbReference type="InterPro" id="IPR003594">
    <property type="entry name" value="HATPase_dom"/>
</dbReference>
<evidence type="ECO:0000313" key="12">
    <source>
        <dbReference type="Proteomes" id="UP001428290"/>
    </source>
</evidence>
<feature type="transmembrane region" description="Helical" evidence="8">
    <location>
        <begin position="86"/>
        <end position="107"/>
    </location>
</feature>
<comment type="catalytic activity">
    <reaction evidence="1">
        <text>ATP + protein L-histidine = ADP + protein N-phospho-L-histidine.</text>
        <dbReference type="EC" id="2.7.13.3"/>
    </reaction>
</comment>
<evidence type="ECO:0000256" key="4">
    <source>
        <dbReference type="ARBA" id="ARBA00022679"/>
    </source>
</evidence>
<evidence type="ECO:0000256" key="6">
    <source>
        <dbReference type="ARBA" id="ARBA00023012"/>
    </source>
</evidence>
<dbReference type="SUPFAM" id="SSF55785">
    <property type="entry name" value="PYP-like sensor domain (PAS domain)"/>
    <property type="match status" value="1"/>
</dbReference>
<dbReference type="EMBL" id="BAABRU010000010">
    <property type="protein sequence ID" value="GAA5529097.1"/>
    <property type="molecule type" value="Genomic_DNA"/>
</dbReference>
<dbReference type="CDD" id="cd00130">
    <property type="entry name" value="PAS"/>
    <property type="match status" value="1"/>
</dbReference>
<feature type="transmembrane region" description="Helical" evidence="8">
    <location>
        <begin position="157"/>
        <end position="178"/>
    </location>
</feature>
<keyword evidence="3" id="KW-0597">Phosphoprotein</keyword>
<feature type="domain" description="PAS" evidence="10">
    <location>
        <begin position="210"/>
        <end position="273"/>
    </location>
</feature>
<dbReference type="PANTHER" id="PTHR43047">
    <property type="entry name" value="TWO-COMPONENT HISTIDINE PROTEIN KINASE"/>
    <property type="match status" value="1"/>
</dbReference>